<dbReference type="KEGG" id="mpuf:101671257"/>
<evidence type="ECO:0000256" key="1">
    <source>
        <dbReference type="SAM" id="MobiDB-lite"/>
    </source>
</evidence>
<feature type="compositionally biased region" description="Polar residues" evidence="1">
    <location>
        <begin position="129"/>
        <end position="140"/>
    </location>
</feature>
<protein>
    <submittedName>
        <fullName evidence="2">Uncharacterized protein</fullName>
    </submittedName>
</protein>
<dbReference type="eggNOG" id="KOG2431">
    <property type="taxonomic scope" value="Eukaryota"/>
</dbReference>
<organism evidence="2">
    <name type="scientific">Mustela putorius furo</name>
    <name type="common">European domestic ferret</name>
    <name type="synonym">Mustela furo</name>
    <dbReference type="NCBI Taxonomy" id="9669"/>
    <lineage>
        <taxon>Eukaryota</taxon>
        <taxon>Metazoa</taxon>
        <taxon>Chordata</taxon>
        <taxon>Craniata</taxon>
        <taxon>Vertebrata</taxon>
        <taxon>Euteleostomi</taxon>
        <taxon>Mammalia</taxon>
        <taxon>Eutheria</taxon>
        <taxon>Laurasiatheria</taxon>
        <taxon>Carnivora</taxon>
        <taxon>Caniformia</taxon>
        <taxon>Musteloidea</taxon>
        <taxon>Mustelidae</taxon>
        <taxon>Mustelinae</taxon>
        <taxon>Mustela</taxon>
    </lineage>
</organism>
<feature type="compositionally biased region" description="Pro residues" evidence="1">
    <location>
        <begin position="168"/>
        <end position="185"/>
    </location>
</feature>
<sequence length="185" mass="20018">MLCGLLSYASVADQWRAGNGRSAEERKRRPADPPVLPAPRKAEDLPGLLPQKPQRHFRRGPPNLQIRAPGKGSEDRRQDDTKWRDEAVGDARREGSTRRTVVSWRGAVIEPQPGTELPSRKAEAPPRPSSQAPRIQNQAGKTPRAPCWASPGHSDEEGARTPSGGAPAVPPSAGPPRRPGRPPIS</sequence>
<feature type="compositionally biased region" description="Basic and acidic residues" evidence="1">
    <location>
        <begin position="22"/>
        <end position="31"/>
    </location>
</feature>
<accession>M3XS36</accession>
<feature type="region of interest" description="Disordered" evidence="1">
    <location>
        <begin position="14"/>
        <end position="185"/>
    </location>
</feature>
<dbReference type="Ensembl" id="ENSMPUT00000001924.1">
    <property type="protein sequence ID" value="ENSMPUP00000001886.1"/>
    <property type="gene ID" value="ENSMPUG00000001903.1"/>
</dbReference>
<dbReference type="HOGENOM" id="CLU_107189_0_0_1"/>
<name>M3XS36_MUSPF</name>
<proteinExistence type="predicted"/>
<feature type="compositionally biased region" description="Basic and acidic residues" evidence="1">
    <location>
        <begin position="72"/>
        <end position="97"/>
    </location>
</feature>
<dbReference type="GeneTree" id="ENSGT00940000155422"/>
<reference evidence="2" key="1">
    <citation type="submission" date="2024-06" db="UniProtKB">
        <authorList>
            <consortium name="Ensembl"/>
        </authorList>
    </citation>
    <scope>IDENTIFICATION</scope>
</reference>
<evidence type="ECO:0000313" key="2">
    <source>
        <dbReference type="Ensembl" id="ENSMPUP00000001886.1"/>
    </source>
</evidence>
<dbReference type="STRING" id="9669.ENSMPUP00000001886"/>
<dbReference type="InParanoid" id="M3XS36"/>
<dbReference type="AlphaFoldDB" id="M3XS36"/>
<dbReference type="EMBL" id="AEYP01111272">
    <property type="status" value="NOT_ANNOTATED_CDS"/>
    <property type="molecule type" value="Genomic_DNA"/>
</dbReference>